<accession>A0A831TEA2</accession>
<dbReference type="GO" id="GO:0003677">
    <property type="term" value="F:DNA binding"/>
    <property type="evidence" value="ECO:0007669"/>
    <property type="project" value="UniProtKB-KW"/>
</dbReference>
<dbReference type="CDD" id="cd17535">
    <property type="entry name" value="REC_NarL-like"/>
    <property type="match status" value="1"/>
</dbReference>
<keyword evidence="1 5" id="KW-0597">Phosphoprotein</keyword>
<dbReference type="InterPro" id="IPR058245">
    <property type="entry name" value="NreC/VraR/RcsB-like_REC"/>
</dbReference>
<dbReference type="AlphaFoldDB" id="A0A831TEA2"/>
<feature type="modified residue" description="4-aspartylphosphate" evidence="5">
    <location>
        <position position="56"/>
    </location>
</feature>
<dbReference type="PANTHER" id="PTHR43214">
    <property type="entry name" value="TWO-COMPONENT RESPONSE REGULATOR"/>
    <property type="match status" value="1"/>
</dbReference>
<dbReference type="GO" id="GO:0006355">
    <property type="term" value="P:regulation of DNA-templated transcription"/>
    <property type="evidence" value="ECO:0007669"/>
    <property type="project" value="InterPro"/>
</dbReference>
<dbReference type="Gene3D" id="3.40.50.2300">
    <property type="match status" value="1"/>
</dbReference>
<evidence type="ECO:0000313" key="9">
    <source>
        <dbReference type="EMBL" id="HEG90544.1"/>
    </source>
</evidence>
<protein>
    <submittedName>
        <fullName evidence="9">Response regulator transcription factor</fullName>
    </submittedName>
</protein>
<dbReference type="InterPro" id="IPR011006">
    <property type="entry name" value="CheY-like_superfamily"/>
</dbReference>
<proteinExistence type="predicted"/>
<organism evidence="9">
    <name type="scientific">Thermorudis peleae</name>
    <dbReference type="NCBI Taxonomy" id="1382356"/>
    <lineage>
        <taxon>Bacteria</taxon>
        <taxon>Pseudomonadati</taxon>
        <taxon>Thermomicrobiota</taxon>
        <taxon>Thermomicrobia</taxon>
        <taxon>Thermomicrobia incertae sedis</taxon>
        <taxon>Thermorudis</taxon>
    </lineage>
</organism>
<keyword evidence="2" id="KW-0805">Transcription regulation</keyword>
<dbReference type="PROSITE" id="PS50110">
    <property type="entry name" value="RESPONSE_REGULATORY"/>
    <property type="match status" value="1"/>
</dbReference>
<dbReference type="Pfam" id="PF00196">
    <property type="entry name" value="GerE"/>
    <property type="match status" value="1"/>
</dbReference>
<dbReference type="SUPFAM" id="SSF52172">
    <property type="entry name" value="CheY-like"/>
    <property type="match status" value="1"/>
</dbReference>
<evidence type="ECO:0000256" key="4">
    <source>
        <dbReference type="ARBA" id="ARBA00023163"/>
    </source>
</evidence>
<feature type="region of interest" description="Disordered" evidence="6">
    <location>
        <begin position="229"/>
        <end position="248"/>
    </location>
</feature>
<name>A0A831TEA2_9BACT</name>
<dbReference type="Pfam" id="PF00072">
    <property type="entry name" value="Response_reg"/>
    <property type="match status" value="1"/>
</dbReference>
<gene>
    <name evidence="9" type="ORF">ENP34_03755</name>
</gene>
<dbReference type="CDD" id="cd06170">
    <property type="entry name" value="LuxR_C_like"/>
    <property type="match status" value="1"/>
</dbReference>
<evidence type="ECO:0000256" key="2">
    <source>
        <dbReference type="ARBA" id="ARBA00023015"/>
    </source>
</evidence>
<dbReference type="PROSITE" id="PS50043">
    <property type="entry name" value="HTH_LUXR_2"/>
    <property type="match status" value="1"/>
</dbReference>
<dbReference type="PRINTS" id="PR00038">
    <property type="entry name" value="HTHLUXR"/>
</dbReference>
<feature type="compositionally biased region" description="Low complexity" evidence="6">
    <location>
        <begin position="231"/>
        <end position="240"/>
    </location>
</feature>
<evidence type="ECO:0000259" key="7">
    <source>
        <dbReference type="PROSITE" id="PS50043"/>
    </source>
</evidence>
<comment type="caution">
    <text evidence="9">The sequence shown here is derived from an EMBL/GenBank/DDBJ whole genome shotgun (WGS) entry which is preliminary data.</text>
</comment>
<dbReference type="SMART" id="SM00421">
    <property type="entry name" value="HTH_LUXR"/>
    <property type="match status" value="1"/>
</dbReference>
<sequence>MNRIDILIVDDHPLFRSGIRWSLEQVPNFRIVGEAGDGGEAIRLADERSPDVILVDLSLPGMNGLEVARALKRRQPQAGVIILTMHQDDEQLFNAIRAGASAYCTKDIEPSDLIEVITRVARGEYLINEMVLSRPFVASRVLDQFRELSRMDRSSTGFFSPLTPREIEILDCVARGHSNKEIAQLLNISDQTVKNHITSILRKLAVNDRTQAVIYALRHGWIRLDEETESGSDTSTLGTLSRERNGRS</sequence>
<dbReference type="InterPro" id="IPR000792">
    <property type="entry name" value="Tscrpt_reg_LuxR_C"/>
</dbReference>
<dbReference type="SUPFAM" id="SSF46894">
    <property type="entry name" value="C-terminal effector domain of the bipartite response regulators"/>
    <property type="match status" value="1"/>
</dbReference>
<evidence type="ECO:0000256" key="5">
    <source>
        <dbReference type="PROSITE-ProRule" id="PRU00169"/>
    </source>
</evidence>
<dbReference type="InterPro" id="IPR001789">
    <property type="entry name" value="Sig_transdc_resp-reg_receiver"/>
</dbReference>
<feature type="domain" description="Response regulatory" evidence="8">
    <location>
        <begin position="5"/>
        <end position="121"/>
    </location>
</feature>
<evidence type="ECO:0000256" key="1">
    <source>
        <dbReference type="ARBA" id="ARBA00022553"/>
    </source>
</evidence>
<dbReference type="GO" id="GO:0000160">
    <property type="term" value="P:phosphorelay signal transduction system"/>
    <property type="evidence" value="ECO:0007669"/>
    <property type="project" value="InterPro"/>
</dbReference>
<evidence type="ECO:0000259" key="8">
    <source>
        <dbReference type="PROSITE" id="PS50110"/>
    </source>
</evidence>
<evidence type="ECO:0000256" key="6">
    <source>
        <dbReference type="SAM" id="MobiDB-lite"/>
    </source>
</evidence>
<dbReference type="InterPro" id="IPR016032">
    <property type="entry name" value="Sig_transdc_resp-reg_C-effctor"/>
</dbReference>
<dbReference type="SMART" id="SM00448">
    <property type="entry name" value="REC"/>
    <property type="match status" value="1"/>
</dbReference>
<reference evidence="9" key="1">
    <citation type="journal article" date="2020" name="mSystems">
        <title>Genome- and Community-Level Interaction Insights into Carbon Utilization and Element Cycling Functions of Hydrothermarchaeota in Hydrothermal Sediment.</title>
        <authorList>
            <person name="Zhou Z."/>
            <person name="Liu Y."/>
            <person name="Xu W."/>
            <person name="Pan J."/>
            <person name="Luo Z.H."/>
            <person name="Li M."/>
        </authorList>
    </citation>
    <scope>NUCLEOTIDE SEQUENCE [LARGE SCALE GENOMIC DNA]</scope>
    <source>
        <strain evidence="9">SpSt-210</strain>
    </source>
</reference>
<keyword evidence="3" id="KW-0238">DNA-binding</keyword>
<dbReference type="PANTHER" id="PTHR43214:SF24">
    <property type="entry name" value="TRANSCRIPTIONAL REGULATORY PROTEIN NARL-RELATED"/>
    <property type="match status" value="1"/>
</dbReference>
<dbReference type="EMBL" id="DSIY01000086">
    <property type="protein sequence ID" value="HEG90544.1"/>
    <property type="molecule type" value="Genomic_DNA"/>
</dbReference>
<evidence type="ECO:0000256" key="3">
    <source>
        <dbReference type="ARBA" id="ARBA00023125"/>
    </source>
</evidence>
<dbReference type="PROSITE" id="PS00622">
    <property type="entry name" value="HTH_LUXR_1"/>
    <property type="match status" value="1"/>
</dbReference>
<dbReference type="InterPro" id="IPR039420">
    <property type="entry name" value="WalR-like"/>
</dbReference>
<keyword evidence="4" id="KW-0804">Transcription</keyword>
<feature type="domain" description="HTH luxR-type" evidence="7">
    <location>
        <begin position="155"/>
        <end position="220"/>
    </location>
</feature>